<dbReference type="GO" id="GO:0004519">
    <property type="term" value="F:endonuclease activity"/>
    <property type="evidence" value="ECO:0007669"/>
    <property type="project" value="InterPro"/>
</dbReference>
<evidence type="ECO:0000313" key="3">
    <source>
        <dbReference type="Proteomes" id="UP000198641"/>
    </source>
</evidence>
<organism evidence="2 3">
    <name type="scientific">Onishia taeanensis</name>
    <dbReference type="NCBI Taxonomy" id="284577"/>
    <lineage>
        <taxon>Bacteria</taxon>
        <taxon>Pseudomonadati</taxon>
        <taxon>Pseudomonadota</taxon>
        <taxon>Gammaproteobacteria</taxon>
        <taxon>Oceanospirillales</taxon>
        <taxon>Halomonadaceae</taxon>
        <taxon>Onishia</taxon>
    </lineage>
</organism>
<dbReference type="SMART" id="SM00507">
    <property type="entry name" value="HNHc"/>
    <property type="match status" value="1"/>
</dbReference>
<gene>
    <name evidence="2" type="ORF">SAMN05216571_106135</name>
</gene>
<dbReference type="GO" id="GO:0008270">
    <property type="term" value="F:zinc ion binding"/>
    <property type="evidence" value="ECO:0007669"/>
    <property type="project" value="InterPro"/>
</dbReference>
<feature type="domain" description="HNH nuclease" evidence="1">
    <location>
        <begin position="195"/>
        <end position="254"/>
    </location>
</feature>
<name>A0A1G7SFQ1_9GAMM</name>
<proteinExistence type="predicted"/>
<dbReference type="GO" id="GO:0003676">
    <property type="term" value="F:nucleic acid binding"/>
    <property type="evidence" value="ECO:0007669"/>
    <property type="project" value="InterPro"/>
</dbReference>
<dbReference type="CDD" id="cd00085">
    <property type="entry name" value="HNHc"/>
    <property type="match status" value="1"/>
</dbReference>
<dbReference type="EMBL" id="FNCI01000006">
    <property type="protein sequence ID" value="SDG21742.1"/>
    <property type="molecule type" value="Genomic_DNA"/>
</dbReference>
<accession>A0A1G7SFQ1</accession>
<dbReference type="RefSeq" id="WP_245696410.1">
    <property type="nucleotide sequence ID" value="NZ_FNCI01000006.1"/>
</dbReference>
<reference evidence="2 3" key="1">
    <citation type="submission" date="2016-10" db="EMBL/GenBank/DDBJ databases">
        <authorList>
            <person name="de Groot N.N."/>
        </authorList>
    </citation>
    <scope>NUCLEOTIDE SEQUENCE [LARGE SCALE GENOMIC DNA]</scope>
    <source>
        <strain evidence="2 3">BH539</strain>
    </source>
</reference>
<dbReference type="Pfam" id="PF01844">
    <property type="entry name" value="HNH"/>
    <property type="match status" value="1"/>
</dbReference>
<dbReference type="InterPro" id="IPR002711">
    <property type="entry name" value="HNH"/>
</dbReference>
<keyword evidence="3" id="KW-1185">Reference proteome</keyword>
<dbReference type="Proteomes" id="UP000198641">
    <property type="component" value="Unassembled WGS sequence"/>
</dbReference>
<dbReference type="Pfam" id="PF26348">
    <property type="entry name" value="SRA_ScoMcrA"/>
    <property type="match status" value="1"/>
</dbReference>
<dbReference type="InterPro" id="IPR003615">
    <property type="entry name" value="HNH_nuc"/>
</dbReference>
<protein>
    <submittedName>
        <fullName evidence="2">5-methylcytosine-specific restriction enzyme A</fullName>
    </submittedName>
</protein>
<dbReference type="STRING" id="284577.SAMN05216571_106135"/>
<evidence type="ECO:0000313" key="2">
    <source>
        <dbReference type="EMBL" id="SDG21742.1"/>
    </source>
</evidence>
<dbReference type="AlphaFoldDB" id="A0A1G7SFQ1"/>
<dbReference type="Gene3D" id="1.10.30.50">
    <property type="match status" value="1"/>
</dbReference>
<dbReference type="InterPro" id="IPR058712">
    <property type="entry name" value="SRA_ScoMcrA"/>
</dbReference>
<sequence>MPTDSIAALAPGDVLSNDQLCDIFGCSPQGGMRRAKKTNTLVIVTNHIESIYEDRWEGDVIHYTGMGQTGDMELTFAQNKTLNESPDNGVAVHLFEVFKRKEYTYVGEVVRAAPAYQATQPDADGNERKVWLFPLQLRSSRLPAMDQETAKQAFEKKERHAAKLSDEELRQRAKNAPAKTGSRPTVATQYGRSPYVAEYAKRRADGICELCQEPAPFNTKKGEPYLECHHIEWLAAGGEDTIENTVALCPNCHRKMHSLNLPGDVKHLKQITFKL</sequence>
<evidence type="ECO:0000259" key="1">
    <source>
        <dbReference type="SMART" id="SM00507"/>
    </source>
</evidence>